<keyword evidence="2" id="KW-1185">Reference proteome</keyword>
<accession>A0ACB8QDD2</accession>
<dbReference type="Proteomes" id="UP000814128">
    <property type="component" value="Unassembled WGS sequence"/>
</dbReference>
<name>A0ACB8QDD2_9AGAM</name>
<organism evidence="1 2">
    <name type="scientific">Vararia minispora EC-137</name>
    <dbReference type="NCBI Taxonomy" id="1314806"/>
    <lineage>
        <taxon>Eukaryota</taxon>
        <taxon>Fungi</taxon>
        <taxon>Dikarya</taxon>
        <taxon>Basidiomycota</taxon>
        <taxon>Agaricomycotina</taxon>
        <taxon>Agaricomycetes</taxon>
        <taxon>Russulales</taxon>
        <taxon>Lachnocladiaceae</taxon>
        <taxon>Vararia</taxon>
    </lineage>
</organism>
<gene>
    <name evidence="1" type="ORF">K488DRAFT_88410</name>
</gene>
<evidence type="ECO:0000313" key="1">
    <source>
        <dbReference type="EMBL" id="KAI0029742.1"/>
    </source>
</evidence>
<protein>
    <submittedName>
        <fullName evidence="1">Uncharacterized protein</fullName>
    </submittedName>
</protein>
<sequence>MNHVPARYKHPVRYLVRRDLHEETRSLLARSNATRWVPFAQVLERLMPPEGSRSGVFERHVLVRGEAAGPARTSNMALDESILRDCLKHVLTLCYATDPLNWARRFCDEIDGWVHDYAYNAHAVLTHLATPDHRGQPPLTAEEREARFYACRRAMAGLTEECHLIVQQGADVYRAATREQRTVLDGQDVDEEAFRRTFGWWLLAERLRFCTTVEYEPFRRSERLRNAAPWPGFYDTFDDPAIVTV</sequence>
<comment type="caution">
    <text evidence="1">The sequence shown here is derived from an EMBL/GenBank/DDBJ whole genome shotgun (WGS) entry which is preliminary data.</text>
</comment>
<reference evidence="1" key="1">
    <citation type="submission" date="2021-02" db="EMBL/GenBank/DDBJ databases">
        <authorList>
            <consortium name="DOE Joint Genome Institute"/>
            <person name="Ahrendt S."/>
            <person name="Looney B.P."/>
            <person name="Miyauchi S."/>
            <person name="Morin E."/>
            <person name="Drula E."/>
            <person name="Courty P.E."/>
            <person name="Chicoki N."/>
            <person name="Fauchery L."/>
            <person name="Kohler A."/>
            <person name="Kuo A."/>
            <person name="Labutti K."/>
            <person name="Pangilinan J."/>
            <person name="Lipzen A."/>
            <person name="Riley R."/>
            <person name="Andreopoulos W."/>
            <person name="He G."/>
            <person name="Johnson J."/>
            <person name="Barry K.W."/>
            <person name="Grigoriev I.V."/>
            <person name="Nagy L."/>
            <person name="Hibbett D."/>
            <person name="Henrissat B."/>
            <person name="Matheny P.B."/>
            <person name="Labbe J."/>
            <person name="Martin F."/>
        </authorList>
    </citation>
    <scope>NUCLEOTIDE SEQUENCE</scope>
    <source>
        <strain evidence="1">EC-137</strain>
    </source>
</reference>
<proteinExistence type="predicted"/>
<evidence type="ECO:0000313" key="2">
    <source>
        <dbReference type="Proteomes" id="UP000814128"/>
    </source>
</evidence>
<dbReference type="EMBL" id="MU273658">
    <property type="protein sequence ID" value="KAI0029742.1"/>
    <property type="molecule type" value="Genomic_DNA"/>
</dbReference>
<reference evidence="1" key="2">
    <citation type="journal article" date="2022" name="New Phytol.">
        <title>Evolutionary transition to the ectomycorrhizal habit in the genomes of a hyperdiverse lineage of mushroom-forming fungi.</title>
        <authorList>
            <person name="Looney B."/>
            <person name="Miyauchi S."/>
            <person name="Morin E."/>
            <person name="Drula E."/>
            <person name="Courty P.E."/>
            <person name="Kohler A."/>
            <person name="Kuo A."/>
            <person name="LaButti K."/>
            <person name="Pangilinan J."/>
            <person name="Lipzen A."/>
            <person name="Riley R."/>
            <person name="Andreopoulos W."/>
            <person name="He G."/>
            <person name="Johnson J."/>
            <person name="Nolan M."/>
            <person name="Tritt A."/>
            <person name="Barry K.W."/>
            <person name="Grigoriev I.V."/>
            <person name="Nagy L.G."/>
            <person name="Hibbett D."/>
            <person name="Henrissat B."/>
            <person name="Matheny P.B."/>
            <person name="Labbe J."/>
            <person name="Martin F.M."/>
        </authorList>
    </citation>
    <scope>NUCLEOTIDE SEQUENCE</scope>
    <source>
        <strain evidence="1">EC-137</strain>
    </source>
</reference>